<dbReference type="PROSITE" id="PS50231">
    <property type="entry name" value="RICIN_B_LECTIN"/>
    <property type="match status" value="1"/>
</dbReference>
<dbReference type="GO" id="GO:0016539">
    <property type="term" value="P:intein-mediated protein splicing"/>
    <property type="evidence" value="ECO:0007669"/>
    <property type="project" value="InterPro"/>
</dbReference>
<proteinExistence type="predicted"/>
<sequence length="1600" mass="168551">MASSSDRPDDWFETTADEQLRFDQCLMNDAVRLGGRQMHDFAQGALNQTPEKLREMATLDGTFRGPLSQANDKDKAAHERDVKRWDTVMKGWEAPAQGLETPGGFASSADFEEVPHYTDEGGDFYDRTGLGNWAAAVDWVRTFNFYDPTTAPDAATARAVKDLGTPLYGEYYGGGDRPYYEHRAFDYLTSSSDNGSSDDARIFLASGGWPATAPEPGTAEYRIAVEDLKTRFAACTWRDPVDPNMVLRDARSTAAAEWQQEIASQAVQRNQILTAGREATQALVTGAETMADLLGQSWVADHLARWQDYWSPGGVGPIGDAPVVVQVEAAKGKCLDVANAGTANGTPVQLTTCNKSAAQSWQLLGRVDGYSLWNPNAMKCLDVSGSNPANGTKIQIYTCNSSPAQQWKFNVRAGGELRNVVTDKCLDLANFTNGTDARLWACTGGNSQKFRVVPTQQTGKVPPTAQFDQAKRGITAAQAQAKKQLAVLKAQLEAARKSATTSDAAVQAVYGIADAAGAPRGRGLLAAQQKAQVTNGVVAALTAMVKAGETAEAATRASGADSQTIAQRALAQAAQSKAEFRREAARTAELQAKAAADAAKLHRDNAKKDKETAEAKLAVALKAEGDAKAAAADARAKRLGAEAEEKTALAEQKNAAAKQAEANQLKETAQTEAAAAQSSRQQAEAAETTASARRDDAVKARDNAKTKRDDAWEAEQKADALRAKADAKEAYAQSLDAGDAATAARTAADEADRHAGDAEAAAGRARTAADAATQAAADADAAATRAEAAAKRVGANADGAQAAKLRADAAVKTATSAVADAIEAARHAAEEADAAVAQAAKAEALARTAKSEANGARDEAAKAVAASAKAAGFAYVTAQAAADAGAAAAQVADPANDAIQIGSAYQEKDSVASLVVLTGQASKTIAEQQKAVADAHAKNAAAEAAAAKNLAEQAKGDTKQAYVHAANAAGYAATARAYATEALGYSADAAKAAAAASTSLTRTVEYDRQATADASAADAAAGRAEGYATSARASADQAALDASDARAAAAQAEQAAKDARAAADRADVAATEAEQAAKDADKYAKEAQEAADSAERKGANEQVKSGAGTGLGGIFYVVDENDVEVTDAKQDNLCELPPGIGTSCTVTFIFTFDAKVDFYLCTNPDVPATESGCPTADTVFLSTQPYKGLTKKVTRTFSQLDILKGLIETYLTIGKEILVQDFIDCWHGSAGGCAWAASNFIPGKAFEKIAEGIRALDAAMHTGVGVADAFKALKALDGIDPVTLAKIEVSVNAYEDVITTCKVNSFPGDTPVLMADGTRRAIRDVREGEKVMAADPLTGRLRAEPVTDTFQHDTDRLVTINLVGGSSLDTTVGHKVRTAGRGWVLAAELRVDDRLISPDGTFHAVTGIRDRSLLAPRQVYDLTVDGLHTFYVRTKGGGAADVMVHNCLNLGDEDLKTLERYKDEIHTLREHVNPDVDTAFALAQRKGKPNTVWTNQDIAQQAVDRVVGDYFSKRAANGQKVFDHEKWQKFQNWAAKARDGEQYQTITGTWDAYPSLGKRYHPDGRTIDDASNEVVVILMKVKGHNGQGKYGFVVKTAYPK</sequence>
<dbReference type="NCBIfam" id="TIGR01443">
    <property type="entry name" value="intein_Cterm"/>
    <property type="match status" value="1"/>
</dbReference>
<dbReference type="SUPFAM" id="SSF51294">
    <property type="entry name" value="Hedgehog/intein (Hint) domain"/>
    <property type="match status" value="1"/>
</dbReference>
<dbReference type="Proteomes" id="UP001272987">
    <property type="component" value="Unassembled WGS sequence"/>
</dbReference>
<dbReference type="PROSITE" id="PS50818">
    <property type="entry name" value="INTEIN_C_TER"/>
    <property type="match status" value="1"/>
</dbReference>
<feature type="coiled-coil region" evidence="1">
    <location>
        <begin position="822"/>
        <end position="859"/>
    </location>
</feature>
<evidence type="ECO:0000313" key="6">
    <source>
        <dbReference type="EMBL" id="MDX3025704.1"/>
    </source>
</evidence>
<dbReference type="CDD" id="cd00161">
    <property type="entry name" value="beta-trefoil_Ricin-like"/>
    <property type="match status" value="1"/>
</dbReference>
<dbReference type="Proteomes" id="UP001282288">
    <property type="component" value="Unassembled WGS sequence"/>
</dbReference>
<feature type="domain" description="Hint" evidence="3">
    <location>
        <begin position="1303"/>
        <end position="1399"/>
    </location>
</feature>
<comment type="caution">
    <text evidence="5">The sequence shown here is derived from an EMBL/GenBank/DDBJ whole genome shotgun (WGS) entry which is preliminary data.</text>
</comment>
<feature type="coiled-coil region" evidence="1">
    <location>
        <begin position="925"/>
        <end position="957"/>
    </location>
</feature>
<evidence type="ECO:0000259" key="3">
    <source>
        <dbReference type="SMART" id="SM00306"/>
    </source>
</evidence>
<feature type="compositionally biased region" description="Low complexity" evidence="2">
    <location>
        <begin position="650"/>
        <end position="691"/>
    </location>
</feature>
<gene>
    <name evidence="5" type="ORF">PV399_42280</name>
    <name evidence="6" type="ORF">PV666_48775</name>
</gene>
<name>A0AAP6BK92_9ACTN</name>
<feature type="domain" description="Ricin B lectin" evidence="4">
    <location>
        <begin position="321"/>
        <end position="453"/>
    </location>
</feature>
<dbReference type="CDD" id="cd00081">
    <property type="entry name" value="Hint"/>
    <property type="match status" value="1"/>
</dbReference>
<evidence type="ECO:0000256" key="1">
    <source>
        <dbReference type="SAM" id="Coils"/>
    </source>
</evidence>
<dbReference type="InterPro" id="IPR030934">
    <property type="entry name" value="Intein_C"/>
</dbReference>
<dbReference type="InterPro" id="IPR035992">
    <property type="entry name" value="Ricin_B-like_lectins"/>
</dbReference>
<protein>
    <submittedName>
        <fullName evidence="5">Ricin-type beta-trefoil lectin domain protein</fullName>
    </submittedName>
</protein>
<keyword evidence="7" id="KW-1185">Reference proteome</keyword>
<evidence type="ECO:0000313" key="5">
    <source>
        <dbReference type="EMBL" id="MDX2966294.1"/>
    </source>
</evidence>
<dbReference type="SUPFAM" id="SSF50370">
    <property type="entry name" value="Ricin B-like lectins"/>
    <property type="match status" value="1"/>
</dbReference>
<feature type="region of interest" description="Disordered" evidence="2">
    <location>
        <begin position="1070"/>
        <end position="1103"/>
    </location>
</feature>
<organism evidence="5 8">
    <name type="scientific">Streptomyces acidiscabies</name>
    <dbReference type="NCBI Taxonomy" id="42234"/>
    <lineage>
        <taxon>Bacteria</taxon>
        <taxon>Bacillati</taxon>
        <taxon>Actinomycetota</taxon>
        <taxon>Actinomycetes</taxon>
        <taxon>Kitasatosporales</taxon>
        <taxon>Streptomycetaceae</taxon>
        <taxon>Streptomyces</taxon>
    </lineage>
</organism>
<dbReference type="SMART" id="SM00306">
    <property type="entry name" value="HintN"/>
    <property type="match status" value="1"/>
</dbReference>
<dbReference type="InterPro" id="IPR003587">
    <property type="entry name" value="Hint_dom_N"/>
</dbReference>
<dbReference type="InterPro" id="IPR036844">
    <property type="entry name" value="Hint_dom_sf"/>
</dbReference>
<dbReference type="Pfam" id="PF00652">
    <property type="entry name" value="Ricin_B_lectin"/>
    <property type="match status" value="1"/>
</dbReference>
<dbReference type="PROSITE" id="PS50817">
    <property type="entry name" value="INTEIN_N_TER"/>
    <property type="match status" value="1"/>
</dbReference>
<dbReference type="EMBL" id="JARAWC010000055">
    <property type="protein sequence ID" value="MDX2966294.1"/>
    <property type="molecule type" value="Genomic_DNA"/>
</dbReference>
<dbReference type="RefSeq" id="WP_223786300.1">
    <property type="nucleotide sequence ID" value="NZ_CP122369.1"/>
</dbReference>
<reference evidence="5 7" key="1">
    <citation type="journal article" date="2023" name="Microb. Genom.">
        <title>Mesoterricola silvestris gen. nov., sp. nov., Mesoterricola sediminis sp. nov., Geothrix oryzae sp. nov., Geothrix edaphica sp. nov., Geothrix rubra sp. nov., and Geothrix limicola sp. nov., six novel members of Acidobacteriota isolated from soils.</title>
        <authorList>
            <person name="Weisberg A.J."/>
            <person name="Pearce E."/>
            <person name="Kramer C.G."/>
            <person name="Chang J.H."/>
            <person name="Clarke C.R."/>
        </authorList>
    </citation>
    <scope>NUCLEOTIDE SEQUENCE</scope>
    <source>
        <strain evidence="6 7">NB05-1H</strain>
        <strain evidence="5">NRRL_B-16521</strain>
    </source>
</reference>
<dbReference type="InterPro" id="IPR000772">
    <property type="entry name" value="Ricin_B_lectin"/>
</dbReference>
<accession>A0AAP6BK92</accession>
<feature type="region of interest" description="Disordered" evidence="2">
    <location>
        <begin position="746"/>
        <end position="766"/>
    </location>
</feature>
<keyword evidence="1" id="KW-0175">Coiled coil</keyword>
<evidence type="ECO:0000256" key="2">
    <source>
        <dbReference type="SAM" id="MobiDB-lite"/>
    </source>
</evidence>
<dbReference type="Pfam" id="PF07591">
    <property type="entry name" value="PT-HINT"/>
    <property type="match status" value="1"/>
</dbReference>
<feature type="region of interest" description="Disordered" evidence="2">
    <location>
        <begin position="650"/>
        <end position="713"/>
    </location>
</feature>
<dbReference type="Gene3D" id="2.170.16.10">
    <property type="entry name" value="Hedgehog/Intein (Hint) domain"/>
    <property type="match status" value="1"/>
</dbReference>
<evidence type="ECO:0000313" key="8">
    <source>
        <dbReference type="Proteomes" id="UP001282288"/>
    </source>
</evidence>
<dbReference type="InterPro" id="IPR006141">
    <property type="entry name" value="Intein_N"/>
</dbReference>
<feature type="compositionally biased region" description="Basic and acidic residues" evidence="2">
    <location>
        <begin position="692"/>
        <end position="713"/>
    </location>
</feature>
<feature type="compositionally biased region" description="Basic and acidic residues" evidence="2">
    <location>
        <begin position="1075"/>
        <end position="1099"/>
    </location>
</feature>
<dbReference type="Gene3D" id="2.80.10.50">
    <property type="match status" value="2"/>
</dbReference>
<feature type="compositionally biased region" description="Basic and acidic residues" evidence="2">
    <location>
        <begin position="747"/>
        <end position="757"/>
    </location>
</feature>
<evidence type="ECO:0000259" key="4">
    <source>
        <dbReference type="SMART" id="SM00458"/>
    </source>
</evidence>
<dbReference type="SMART" id="SM00458">
    <property type="entry name" value="RICIN"/>
    <property type="match status" value="1"/>
</dbReference>
<evidence type="ECO:0000313" key="7">
    <source>
        <dbReference type="Proteomes" id="UP001272987"/>
    </source>
</evidence>
<dbReference type="EMBL" id="JARAWP010000052">
    <property type="protein sequence ID" value="MDX3025704.1"/>
    <property type="molecule type" value="Genomic_DNA"/>
</dbReference>